<protein>
    <recommendedName>
        <fullName evidence="3">ABC-type amino acid transport substrate-binding protein</fullName>
    </recommendedName>
</protein>
<accession>C6BTQ3</accession>
<proteinExistence type="predicted"/>
<keyword evidence="2" id="KW-1185">Reference proteome</keyword>
<dbReference type="Proteomes" id="UP000002601">
    <property type="component" value="Chromosome"/>
</dbReference>
<evidence type="ECO:0008006" key="3">
    <source>
        <dbReference type="Google" id="ProtNLM"/>
    </source>
</evidence>
<evidence type="ECO:0000313" key="1">
    <source>
        <dbReference type="EMBL" id="ACS79833.1"/>
    </source>
</evidence>
<dbReference type="EMBL" id="CP001649">
    <property type="protein sequence ID" value="ACS79833.1"/>
    <property type="molecule type" value="Genomic_DNA"/>
</dbReference>
<sequence length="277" mass="31127">MLVAVATTKNAVEKYDNLPDSAKSVPLSERQLPPEIKTRCIASLMILKNALKLGGVNAQLNFIQTPNVRREEDELIKGNAIVSSHLFNLSSIEHLKYKDKIYVSDPVIKDGEFEKGIFCLPGNHKVLNVRTVEDLKKAGKPLIGIHWSNECQTLKDLGIKEIEKGPTMDCLFRMIKAGRADWIPLGFHNSKDLSVTRNGITLVPVEGIKFSLTESRHFIVSKQHPDGEKIFEALQMGIKQMRQNGLIKKLLTQGGFYCKATKDWKILNSKSFLMTNK</sequence>
<dbReference type="HOGENOM" id="CLU_083605_0_0_7"/>
<reference evidence="1 2" key="1">
    <citation type="submission" date="2009-06" db="EMBL/GenBank/DDBJ databases">
        <title>Complete sequence of Desulfovibrio salexigens DSM 2638.</title>
        <authorList>
            <consortium name="US DOE Joint Genome Institute"/>
            <person name="Lucas S."/>
            <person name="Copeland A."/>
            <person name="Lapidus A."/>
            <person name="Glavina del Rio T."/>
            <person name="Tice H."/>
            <person name="Bruce D."/>
            <person name="Goodwin L."/>
            <person name="Pitluck S."/>
            <person name="Munk A.C."/>
            <person name="Brettin T."/>
            <person name="Detter J.C."/>
            <person name="Han C."/>
            <person name="Tapia R."/>
            <person name="Larimer F."/>
            <person name="Land M."/>
            <person name="Hauser L."/>
            <person name="Kyrpides N."/>
            <person name="Anderson I."/>
            <person name="Wall J.D."/>
            <person name="Arkin A.P."/>
            <person name="Dehal P."/>
            <person name="Chivian D."/>
            <person name="Giles B."/>
            <person name="Hazen T.C."/>
        </authorList>
    </citation>
    <scope>NUCLEOTIDE SEQUENCE [LARGE SCALE GENOMIC DNA]</scope>
    <source>
        <strain evidence="2">ATCC 14822 / DSM 2638 / NCIMB 8403 / VKM B-1763</strain>
    </source>
</reference>
<gene>
    <name evidence="1" type="ordered locus">Desal_1771</name>
</gene>
<dbReference type="eggNOG" id="COG0840">
    <property type="taxonomic scope" value="Bacteria"/>
</dbReference>
<organism evidence="1 2">
    <name type="scientific">Maridesulfovibrio salexigens (strain ATCC 14822 / DSM 2638 / NCIMB 8403 / VKM B-1763)</name>
    <name type="common">Desulfovibrio salexigens</name>
    <dbReference type="NCBI Taxonomy" id="526222"/>
    <lineage>
        <taxon>Bacteria</taxon>
        <taxon>Pseudomonadati</taxon>
        <taxon>Thermodesulfobacteriota</taxon>
        <taxon>Desulfovibrionia</taxon>
        <taxon>Desulfovibrionales</taxon>
        <taxon>Desulfovibrionaceae</taxon>
        <taxon>Maridesulfovibrio</taxon>
    </lineage>
</organism>
<dbReference type="SUPFAM" id="SSF53850">
    <property type="entry name" value="Periplasmic binding protein-like II"/>
    <property type="match status" value="1"/>
</dbReference>
<name>C6BTQ3_MARSD</name>
<dbReference type="AlphaFoldDB" id="C6BTQ3"/>
<evidence type="ECO:0000313" key="2">
    <source>
        <dbReference type="Proteomes" id="UP000002601"/>
    </source>
</evidence>
<dbReference type="STRING" id="526222.Desal_1771"/>
<dbReference type="KEGG" id="dsa:Desal_1771"/>